<evidence type="ECO:0000313" key="2">
    <source>
        <dbReference type="EMBL" id="AQK51494.1"/>
    </source>
</evidence>
<dbReference type="EMBL" id="CM000780">
    <property type="protein sequence ID" value="AQK51494.1"/>
    <property type="molecule type" value="Genomic_DNA"/>
</dbReference>
<organism evidence="2">
    <name type="scientific">Zea mays</name>
    <name type="common">Maize</name>
    <dbReference type="NCBI Taxonomy" id="4577"/>
    <lineage>
        <taxon>Eukaryota</taxon>
        <taxon>Viridiplantae</taxon>
        <taxon>Streptophyta</taxon>
        <taxon>Embryophyta</taxon>
        <taxon>Tracheophyta</taxon>
        <taxon>Spermatophyta</taxon>
        <taxon>Magnoliopsida</taxon>
        <taxon>Liliopsida</taxon>
        <taxon>Poales</taxon>
        <taxon>Poaceae</taxon>
        <taxon>PACMAD clade</taxon>
        <taxon>Panicoideae</taxon>
        <taxon>Andropogonodae</taxon>
        <taxon>Andropogoneae</taxon>
        <taxon>Tripsacinae</taxon>
        <taxon>Zea</taxon>
    </lineage>
</organism>
<evidence type="ECO:0000256" key="1">
    <source>
        <dbReference type="SAM" id="MobiDB-lite"/>
    </source>
</evidence>
<dbReference type="PaxDb" id="4577-GRMZM2G129090_P01"/>
<feature type="compositionally biased region" description="Low complexity" evidence="1">
    <location>
        <begin position="110"/>
        <end position="149"/>
    </location>
</feature>
<feature type="region of interest" description="Disordered" evidence="1">
    <location>
        <begin position="98"/>
        <end position="157"/>
    </location>
</feature>
<dbReference type="AlphaFoldDB" id="A0A1D6PYG4"/>
<accession>A0A1D6PYG4</accession>
<sequence>MSRALKEHAQVVAAGGVGGQLVQRQTVPPTDELAHLAVAVAGEVREDPIRDSFCTRLPRTPVYYTSNRAVCDENDNKPVGLATEAEATTPEVRLARHTPAGDSTTKLANGATRSSNASLSSSTFSGGRSTVDSAPTRRPSTCGGRSSTTTRRHTESSGEMALNLATFLGVDTKVTVSL</sequence>
<gene>
    <name evidence="2" type="ORF">ZEAMMB73_Zm00001d049862</name>
</gene>
<name>A0A1D6PYG4_MAIZE</name>
<dbReference type="InParanoid" id="A0A1D6PYG4"/>
<reference evidence="2" key="1">
    <citation type="submission" date="2015-12" db="EMBL/GenBank/DDBJ databases">
        <title>Update maize B73 reference genome by single molecule sequencing technologies.</title>
        <authorList>
            <consortium name="Maize Genome Sequencing Project"/>
            <person name="Ware D."/>
        </authorList>
    </citation>
    <scope>NUCLEOTIDE SEQUENCE</scope>
    <source>
        <tissue evidence="2">Seedling</tissue>
    </source>
</reference>
<proteinExistence type="predicted"/>
<protein>
    <submittedName>
        <fullName evidence="2">Uncharacterized protein</fullName>
    </submittedName>
</protein>